<protein>
    <recommendedName>
        <fullName evidence="2">PKD/Chitinase domain-containing protein</fullName>
    </recommendedName>
</protein>
<feature type="domain" description="PKD/Chitinase" evidence="2">
    <location>
        <begin position="54"/>
        <end position="138"/>
    </location>
</feature>
<sequence>MTRSCWMHGLVLLTLVALAVFGATTAGSVGATTHMLDGGDVGSSPAAATSSHPVARCSVSDASVQTGESVTLDASASENTDDYQYDKFGGSSFGEFTTQSSRTVSYAEPGTYDPRVKVWSYSGGEDSDIATCGTVTVSDQTPTPTPTPTATPTPGPTAVARCAVSDTSVQTGESVTVDASASENADDYRYDKFGGSSFGEFTTQSSRTVSYAEPGTYDPRVKVWSYSGGEDSDIATCATVTVSDPTPTPTPTVTATPTPTPMPTATPTPTPTPMPTATPTPTPTPMPTVTPTPTPTPMPTVTPTPTPTPMPTVTPTPTPTPMPTVTPTPTPTPMPTVTPTPTPTPMPTVTPTPTPTPTPRLDSISDPTVPTTGNDGPGFGALELYLALVLMTLVAIRRRT</sequence>
<feature type="domain" description="PKD/Chitinase" evidence="2">
    <location>
        <begin position="159"/>
        <end position="399"/>
    </location>
</feature>
<feature type="region of interest" description="Disordered" evidence="1">
    <location>
        <begin position="137"/>
        <end position="156"/>
    </location>
</feature>
<name>A0A9E7UCN4_9EURY</name>
<evidence type="ECO:0000313" key="3">
    <source>
        <dbReference type="EMBL" id="UWM56044.1"/>
    </source>
</evidence>
<feature type="compositionally biased region" description="Pro residues" evidence="1">
    <location>
        <begin position="258"/>
        <end position="358"/>
    </location>
</feature>
<evidence type="ECO:0000259" key="2">
    <source>
        <dbReference type="SMART" id="SM00089"/>
    </source>
</evidence>
<dbReference type="InterPro" id="IPR035986">
    <property type="entry name" value="PKD_dom_sf"/>
</dbReference>
<proteinExistence type="predicted"/>
<evidence type="ECO:0000313" key="4">
    <source>
        <dbReference type="Proteomes" id="UP001057580"/>
    </source>
</evidence>
<dbReference type="GeneID" id="74942169"/>
<dbReference type="KEGG" id="ssai:N0B31_07065"/>
<feature type="compositionally biased region" description="Pro residues" evidence="1">
    <location>
        <begin position="143"/>
        <end position="155"/>
    </location>
</feature>
<dbReference type="Proteomes" id="UP001057580">
    <property type="component" value="Chromosome"/>
</dbReference>
<dbReference type="AlphaFoldDB" id="A0A9E7UCN4"/>
<reference evidence="3" key="1">
    <citation type="submission" date="2022-09" db="EMBL/GenBank/DDBJ databases">
        <title>Diverse halophilic archaea isolated from saline environments.</title>
        <authorList>
            <person name="Cui H.-L."/>
        </authorList>
    </citation>
    <scope>NUCLEOTIDE SEQUENCE</scope>
    <source>
        <strain evidence="3">ZS-35-S2</strain>
    </source>
</reference>
<dbReference type="InterPro" id="IPR013783">
    <property type="entry name" value="Ig-like_fold"/>
</dbReference>
<organism evidence="3 4">
    <name type="scientific">Salinirubellus salinus</name>
    <dbReference type="NCBI Taxonomy" id="1364945"/>
    <lineage>
        <taxon>Archaea</taxon>
        <taxon>Methanobacteriati</taxon>
        <taxon>Methanobacteriota</taxon>
        <taxon>Stenosarchaea group</taxon>
        <taxon>Halobacteria</taxon>
        <taxon>Halobacteriales</taxon>
        <taxon>Natronomonadaceae</taxon>
        <taxon>Salinirubellus</taxon>
    </lineage>
</organism>
<dbReference type="EMBL" id="CP104003">
    <property type="protein sequence ID" value="UWM56044.1"/>
    <property type="molecule type" value="Genomic_DNA"/>
</dbReference>
<feature type="region of interest" description="Disordered" evidence="1">
    <location>
        <begin position="240"/>
        <end position="370"/>
    </location>
</feature>
<dbReference type="Gene3D" id="2.60.40.10">
    <property type="entry name" value="Immunoglobulins"/>
    <property type="match status" value="2"/>
</dbReference>
<evidence type="ECO:0000256" key="1">
    <source>
        <dbReference type="SAM" id="MobiDB-lite"/>
    </source>
</evidence>
<dbReference type="RefSeq" id="WP_260595164.1">
    <property type="nucleotide sequence ID" value="NZ_CP104003.1"/>
</dbReference>
<keyword evidence="4" id="KW-1185">Reference proteome</keyword>
<dbReference type="SMART" id="SM00089">
    <property type="entry name" value="PKD"/>
    <property type="match status" value="2"/>
</dbReference>
<gene>
    <name evidence="3" type="ORF">N0B31_07065</name>
</gene>
<dbReference type="InterPro" id="IPR022409">
    <property type="entry name" value="PKD/Chitinase_dom"/>
</dbReference>
<dbReference type="SUPFAM" id="SSF49299">
    <property type="entry name" value="PKD domain"/>
    <property type="match status" value="1"/>
</dbReference>
<accession>A0A9E7UCN4</accession>